<sequence>MRTMGRNTFCKKLTDAVLTCVMAATALFIINYYLNIWNISTAVAATPARGSVPDKALLSPSTPGEPFPAENQYCLTCHQGIEPTRPLQSGMMEGIMKQGAALGDPNGCVVCHGGNPNETVNKVKAHSGKPAGSKLSGFTPVPGALQVNENTCGQCHGDHTYNVHLSNMNTDAGKMKAILWSWGIGTENHDHIYADHHTKDMDGPTPRFGSETYKAYMQEMAKNYPGQFPDELKQVPEITLSKLDSMPEQAAYTYLRNCNACHLSNKGMQDRGHFRGMGCAACHTLYGNEGYYEGKDPSISKTEKGHLMVHAMQGSRKSAITVNGKQFSGIQVSTCAACHSAGRRIGHAYQGLMALDHSDNRGPFDEQGLPQETNGGYVFKYIRNDAHHKIDKDGKTVTGLLCQDCHTTNSMHGNGNIGTTTLATVEIECADCHGTPDKYPWELPIGYGDEFGKTLDMDKARGLADKPMDVTLRFATVYPKEDGYLMSARGNALGNVVKKDNKVIVHSETGLDFEVLVLKQMAEDGSWSDPVKAKTAMVAVKSHMDKLECYACHSTWAAQYYGYKYVIDYSKNSIDWLGSAEKVNPDGTSADRNGGYVMQPGAPTYGDYSHMRWENPPLGVNGEGRVTPLVGVIQTVGTVIGPDGKTIVWNRVAKTAEGYDAMELAPLNPHTTSRASRDCSDCHGSQVAMGYGMDGGVYDSEPQTTRYADVVTADRENVSRFTKAQISAIKDLHGDFMQLLDAEGKQVQTIDTHWPTSMPLTVAQRDRLARAGTCMACHQDIPDGSIPMEMLGKVAKVANLSFAPADDHAHLLRENNILIAWIKMIAIFAGILAIPVIGICYAKRKAIQAWIHKVTA</sequence>
<name>A0A0F5JLA9_9BACT</name>
<reference evidence="3 4" key="1">
    <citation type="submission" date="2013-04" db="EMBL/GenBank/DDBJ databases">
        <title>The Genome Sequence of Parabacteroides gordonii DSM 23371.</title>
        <authorList>
            <consortium name="The Broad Institute Genomics Platform"/>
            <person name="Earl A."/>
            <person name="Ward D."/>
            <person name="Feldgarden M."/>
            <person name="Gevers D."/>
            <person name="Martens E."/>
            <person name="Sakamoto M."/>
            <person name="Benno Y."/>
            <person name="Suzuki N."/>
            <person name="Matsunaga N."/>
            <person name="Koshihara K."/>
            <person name="Seki M."/>
            <person name="Komiya H."/>
            <person name="Walker B."/>
            <person name="Young S."/>
            <person name="Zeng Q."/>
            <person name="Gargeya S."/>
            <person name="Fitzgerald M."/>
            <person name="Haas B."/>
            <person name="Abouelleil A."/>
            <person name="Allen A.W."/>
            <person name="Alvarado L."/>
            <person name="Arachchi H.M."/>
            <person name="Berlin A.M."/>
            <person name="Chapman S.B."/>
            <person name="Gainer-Dewar J."/>
            <person name="Goldberg J."/>
            <person name="Griggs A."/>
            <person name="Gujja S."/>
            <person name="Hansen M."/>
            <person name="Howarth C."/>
            <person name="Imamovic A."/>
            <person name="Ireland A."/>
            <person name="Larimer J."/>
            <person name="McCowan C."/>
            <person name="Murphy C."/>
            <person name="Pearson M."/>
            <person name="Poon T.W."/>
            <person name="Priest M."/>
            <person name="Roberts A."/>
            <person name="Saif S."/>
            <person name="Shea T."/>
            <person name="Sisk P."/>
            <person name="Sykes S."/>
            <person name="Wortman J."/>
            <person name="Nusbaum C."/>
            <person name="Birren B."/>
        </authorList>
    </citation>
    <scope>NUCLEOTIDE SEQUENCE [LARGE SCALE GENOMIC DNA]</scope>
    <source>
        <strain evidence="3 4">MS-1</strain>
    </source>
</reference>
<dbReference type="SUPFAM" id="SSF48695">
    <property type="entry name" value="Multiheme cytochromes"/>
    <property type="match status" value="2"/>
</dbReference>
<keyword evidence="2" id="KW-1133">Transmembrane helix</keyword>
<evidence type="ECO:0000256" key="1">
    <source>
        <dbReference type="ARBA" id="ARBA00022729"/>
    </source>
</evidence>
<dbReference type="GO" id="GO:0016491">
    <property type="term" value="F:oxidoreductase activity"/>
    <property type="evidence" value="ECO:0007669"/>
    <property type="project" value="TreeGrafter"/>
</dbReference>
<protein>
    <recommendedName>
        <fullName evidence="5">Cytochrome c-552/4 domain-containing protein</fullName>
    </recommendedName>
</protein>
<evidence type="ECO:0000313" key="4">
    <source>
        <dbReference type="Proteomes" id="UP000033035"/>
    </source>
</evidence>
<dbReference type="HOGENOM" id="CLU_023565_0_0_10"/>
<proteinExistence type="predicted"/>
<accession>A0A0F5JLA9</accession>
<keyword evidence="2" id="KW-0472">Membrane</keyword>
<keyword evidence="2" id="KW-0812">Transmembrane</keyword>
<dbReference type="InterPro" id="IPR036280">
    <property type="entry name" value="Multihaem_cyt_sf"/>
</dbReference>
<dbReference type="AlphaFoldDB" id="A0A0F5JLA9"/>
<comment type="caution">
    <text evidence="3">The sequence shown here is derived from an EMBL/GenBank/DDBJ whole genome shotgun (WGS) entry which is preliminary data.</text>
</comment>
<dbReference type="STRING" id="1203610.HMPREF1536_01251"/>
<dbReference type="PATRIC" id="fig|1203610.3.peg.1275"/>
<dbReference type="Proteomes" id="UP000033035">
    <property type="component" value="Unassembled WGS sequence"/>
</dbReference>
<feature type="transmembrane region" description="Helical" evidence="2">
    <location>
        <begin position="818"/>
        <end position="842"/>
    </location>
</feature>
<keyword evidence="1" id="KW-0732">Signal</keyword>
<dbReference type="Gene3D" id="1.10.1130.10">
    <property type="entry name" value="Flavocytochrome C3, Chain A"/>
    <property type="match status" value="1"/>
</dbReference>
<dbReference type="PANTHER" id="PTHR35038">
    <property type="entry name" value="DISSIMILATORY SULFITE REDUCTASE SIRA"/>
    <property type="match status" value="1"/>
</dbReference>
<organism evidence="3 4">
    <name type="scientific">Parabacteroides gordonii MS-1 = DSM 23371</name>
    <dbReference type="NCBI Taxonomy" id="1203610"/>
    <lineage>
        <taxon>Bacteria</taxon>
        <taxon>Pseudomonadati</taxon>
        <taxon>Bacteroidota</taxon>
        <taxon>Bacteroidia</taxon>
        <taxon>Bacteroidales</taxon>
        <taxon>Tannerellaceae</taxon>
        <taxon>Parabacteroides</taxon>
    </lineage>
</organism>
<dbReference type="InterPro" id="IPR051829">
    <property type="entry name" value="Multiheme_Cytochr_ET"/>
</dbReference>
<feature type="transmembrane region" description="Helical" evidence="2">
    <location>
        <begin position="12"/>
        <end position="34"/>
    </location>
</feature>
<evidence type="ECO:0000256" key="2">
    <source>
        <dbReference type="SAM" id="Phobius"/>
    </source>
</evidence>
<gene>
    <name evidence="3" type="ORF">HMPREF1536_01251</name>
</gene>
<dbReference type="EMBL" id="AQHW01000009">
    <property type="protein sequence ID" value="KKB58375.1"/>
    <property type="molecule type" value="Genomic_DNA"/>
</dbReference>
<evidence type="ECO:0008006" key="5">
    <source>
        <dbReference type="Google" id="ProtNLM"/>
    </source>
</evidence>
<dbReference type="PANTHER" id="PTHR35038:SF8">
    <property type="entry name" value="C-TYPE POLYHEME CYTOCHROME OMCC"/>
    <property type="match status" value="1"/>
</dbReference>
<keyword evidence="4" id="KW-1185">Reference proteome</keyword>
<evidence type="ECO:0000313" key="3">
    <source>
        <dbReference type="EMBL" id="KKB58375.1"/>
    </source>
</evidence>